<protein>
    <submittedName>
        <fullName evidence="1">Uncharacterized protein</fullName>
    </submittedName>
</protein>
<reference evidence="1" key="1">
    <citation type="submission" date="2014-11" db="EMBL/GenBank/DDBJ databases">
        <authorList>
            <person name="Amaro Gonzalez C."/>
        </authorList>
    </citation>
    <scope>NUCLEOTIDE SEQUENCE</scope>
</reference>
<organism evidence="1">
    <name type="scientific">Anguilla anguilla</name>
    <name type="common">European freshwater eel</name>
    <name type="synonym">Muraena anguilla</name>
    <dbReference type="NCBI Taxonomy" id="7936"/>
    <lineage>
        <taxon>Eukaryota</taxon>
        <taxon>Metazoa</taxon>
        <taxon>Chordata</taxon>
        <taxon>Craniata</taxon>
        <taxon>Vertebrata</taxon>
        <taxon>Euteleostomi</taxon>
        <taxon>Actinopterygii</taxon>
        <taxon>Neopterygii</taxon>
        <taxon>Teleostei</taxon>
        <taxon>Anguilliformes</taxon>
        <taxon>Anguillidae</taxon>
        <taxon>Anguilla</taxon>
    </lineage>
</organism>
<reference evidence="1" key="2">
    <citation type="journal article" date="2015" name="Fish Shellfish Immunol.">
        <title>Early steps in the European eel (Anguilla anguilla)-Vibrio vulnificus interaction in the gills: Role of the RtxA13 toxin.</title>
        <authorList>
            <person name="Callol A."/>
            <person name="Pajuelo D."/>
            <person name="Ebbesson L."/>
            <person name="Teles M."/>
            <person name="MacKenzie S."/>
            <person name="Amaro C."/>
        </authorList>
    </citation>
    <scope>NUCLEOTIDE SEQUENCE</scope>
</reference>
<dbReference type="AlphaFoldDB" id="A0A0E9XLY4"/>
<sequence length="113" mass="12890">MEMQVENIWVTCHGSTLSHSFIEPTSFPGTQPFLLPCSGRYQISPPRYSWPRLRNSTEIVGKSSSTCRSFSWLSVKFHSGSYRKLWKLCSRGTFFSSGILMSSSTVSRARRTR</sequence>
<dbReference type="EMBL" id="GBXM01004888">
    <property type="protein sequence ID" value="JAI03690.1"/>
    <property type="molecule type" value="Transcribed_RNA"/>
</dbReference>
<accession>A0A0E9XLY4</accession>
<evidence type="ECO:0000313" key="1">
    <source>
        <dbReference type="EMBL" id="JAI03690.1"/>
    </source>
</evidence>
<name>A0A0E9XLY4_ANGAN</name>
<proteinExistence type="predicted"/>